<dbReference type="AlphaFoldDB" id="V9VZR0"/>
<dbReference type="EMBL" id="CP006773">
    <property type="protein sequence ID" value="AHD02860.1"/>
    <property type="molecule type" value="Genomic_DNA"/>
</dbReference>
<proteinExistence type="predicted"/>
<keyword evidence="2" id="KW-1185">Reference proteome</keyword>
<evidence type="ECO:0000313" key="1">
    <source>
        <dbReference type="EMBL" id="AHD02860.1"/>
    </source>
</evidence>
<dbReference type="Proteomes" id="UP000018780">
    <property type="component" value="Chromosome"/>
</dbReference>
<dbReference type="PATRIC" id="fig|999552.6.peg.672"/>
<accession>V9VZR0</accession>
<protein>
    <submittedName>
        <fullName evidence="1">Uncharacterized protein</fullName>
    </submittedName>
</protein>
<reference evidence="1 2" key="1">
    <citation type="submission" date="2013-09" db="EMBL/GenBank/DDBJ databases">
        <authorList>
            <consortium name="DOE Joint Genome Institute"/>
            <person name="Klenk H.-P."/>
            <person name="Huntemann M."/>
            <person name="Han J."/>
            <person name="Chen A."/>
            <person name="Kyrpides N."/>
            <person name="Mavromatis K."/>
            <person name="Markowitz V."/>
            <person name="Palaniappan K."/>
            <person name="Ivanova N."/>
            <person name="Schaumberg A."/>
            <person name="Pati A."/>
            <person name="Liolios K."/>
            <person name="Nordberg H.P."/>
            <person name="Cantor M.N."/>
            <person name="Hua S.X."/>
            <person name="Woyke T."/>
        </authorList>
    </citation>
    <scope>NUCLEOTIDE SEQUENCE [LARGE SCALE GENOMIC DNA]</scope>
    <source>
        <strain evidence="1 2">DSM 14336</strain>
    </source>
</reference>
<dbReference type="HOGENOM" id="CLU_3119325_0_0_5"/>
<sequence length="50" mass="5447">MDPVKPKKRQAAQDALDALEQAFAYSAPEPLPAGKQADPGAWLIEYYQAS</sequence>
<gene>
    <name evidence="1" type="ORF">METH_03370</name>
</gene>
<organism evidence="1 2">
    <name type="scientific">Leisingera methylohalidivorans DSM 14336</name>
    <dbReference type="NCBI Taxonomy" id="999552"/>
    <lineage>
        <taxon>Bacteria</taxon>
        <taxon>Pseudomonadati</taxon>
        <taxon>Pseudomonadota</taxon>
        <taxon>Alphaproteobacteria</taxon>
        <taxon>Rhodobacterales</taxon>
        <taxon>Roseobacteraceae</taxon>
        <taxon>Leisingera</taxon>
    </lineage>
</organism>
<name>V9VZR0_9RHOB</name>
<dbReference type="STRING" id="999552.METH_03370"/>
<evidence type="ECO:0000313" key="2">
    <source>
        <dbReference type="Proteomes" id="UP000018780"/>
    </source>
</evidence>
<dbReference type="KEGG" id="lmd:METH_03370"/>